<feature type="compositionally biased region" description="Basic and acidic residues" evidence="1">
    <location>
        <begin position="84"/>
        <end position="99"/>
    </location>
</feature>
<feature type="region of interest" description="Disordered" evidence="1">
    <location>
        <begin position="63"/>
        <end position="99"/>
    </location>
</feature>
<reference evidence="2" key="1">
    <citation type="journal article" date="2013" name="J. Plant Res.">
        <title>Effect of fungi and light on seed germination of three Opuntia species from semiarid lands of central Mexico.</title>
        <authorList>
            <person name="Delgado-Sanchez P."/>
            <person name="Jimenez-Bremont J.F."/>
            <person name="Guerrero-Gonzalez Mde L."/>
            <person name="Flores J."/>
        </authorList>
    </citation>
    <scope>NUCLEOTIDE SEQUENCE</scope>
    <source>
        <tissue evidence="2">Cladode</tissue>
    </source>
</reference>
<proteinExistence type="predicted"/>
<evidence type="ECO:0000313" key="2">
    <source>
        <dbReference type="EMBL" id="MBA4654408.1"/>
    </source>
</evidence>
<accession>A0A7C9E5R5</accession>
<dbReference type="AlphaFoldDB" id="A0A7C9E5R5"/>
<evidence type="ECO:0000256" key="1">
    <source>
        <dbReference type="SAM" id="MobiDB-lite"/>
    </source>
</evidence>
<reference evidence="2" key="2">
    <citation type="submission" date="2020-07" db="EMBL/GenBank/DDBJ databases">
        <authorList>
            <person name="Vera ALvarez R."/>
            <person name="Arias-Moreno D.M."/>
            <person name="Jimenez-Jacinto V."/>
            <person name="Jimenez-Bremont J.F."/>
            <person name="Swaminathan K."/>
            <person name="Moose S.P."/>
            <person name="Guerrero-Gonzalez M.L."/>
            <person name="Marino-Ramirez L."/>
            <person name="Landsman D."/>
            <person name="Rodriguez-Kessler M."/>
            <person name="Delgado-Sanchez P."/>
        </authorList>
    </citation>
    <scope>NUCLEOTIDE SEQUENCE</scope>
    <source>
        <tissue evidence="2">Cladode</tissue>
    </source>
</reference>
<sequence>MMVVVDEALKSAPGRRWLTGHWCPAAAELAGCRGQQGRETNRAGGVLEDALVADDATGGWRRVDTVGGSVGRRRRPRRCGGNGRRMERVQGETGGRERV</sequence>
<dbReference type="EMBL" id="GISG01183538">
    <property type="protein sequence ID" value="MBA4654408.1"/>
    <property type="molecule type" value="Transcribed_RNA"/>
</dbReference>
<protein>
    <submittedName>
        <fullName evidence="2">Uncharacterized protein</fullName>
    </submittedName>
</protein>
<name>A0A7C9E5R5_OPUST</name>
<organism evidence="2">
    <name type="scientific">Opuntia streptacantha</name>
    <name type="common">Prickly pear cactus</name>
    <name type="synonym">Opuntia cardona</name>
    <dbReference type="NCBI Taxonomy" id="393608"/>
    <lineage>
        <taxon>Eukaryota</taxon>
        <taxon>Viridiplantae</taxon>
        <taxon>Streptophyta</taxon>
        <taxon>Embryophyta</taxon>
        <taxon>Tracheophyta</taxon>
        <taxon>Spermatophyta</taxon>
        <taxon>Magnoliopsida</taxon>
        <taxon>eudicotyledons</taxon>
        <taxon>Gunneridae</taxon>
        <taxon>Pentapetalae</taxon>
        <taxon>Caryophyllales</taxon>
        <taxon>Cactineae</taxon>
        <taxon>Cactaceae</taxon>
        <taxon>Opuntioideae</taxon>
        <taxon>Opuntia</taxon>
    </lineage>
</organism>